<keyword evidence="1" id="KW-0812">Transmembrane</keyword>
<feature type="transmembrane region" description="Helical" evidence="1">
    <location>
        <begin position="16"/>
        <end position="39"/>
    </location>
</feature>
<keyword evidence="1" id="KW-0472">Membrane</keyword>
<dbReference type="Proteomes" id="UP000288293">
    <property type="component" value="Unassembled WGS sequence"/>
</dbReference>
<keyword evidence="1" id="KW-1133">Transmembrane helix</keyword>
<proteinExistence type="predicted"/>
<evidence type="ECO:0000313" key="3">
    <source>
        <dbReference type="Proteomes" id="UP000288293"/>
    </source>
</evidence>
<reference evidence="2 3" key="1">
    <citation type="journal article" date="2011" name="Front. Microbiol.">
        <title>Genomic signatures of strain selection and enhancement in Bacillus atrophaeus var. globigii, a historical biowarfare simulant.</title>
        <authorList>
            <person name="Gibbons H.S."/>
            <person name="Broomall S.M."/>
            <person name="McNew L.A."/>
            <person name="Daligault H."/>
            <person name="Chapman C."/>
            <person name="Bruce D."/>
            <person name="Karavis M."/>
            <person name="Krepps M."/>
            <person name="McGregor P.A."/>
            <person name="Hong C."/>
            <person name="Park K.H."/>
            <person name="Akmal A."/>
            <person name="Feldman A."/>
            <person name="Lin J.S."/>
            <person name="Chang W.E."/>
            <person name="Higgs B.W."/>
            <person name="Demirev P."/>
            <person name="Lindquist J."/>
            <person name="Liem A."/>
            <person name="Fochler E."/>
            <person name="Read T.D."/>
            <person name="Tapia R."/>
            <person name="Johnson S."/>
            <person name="Bishop-Lilly K.A."/>
            <person name="Detter C."/>
            <person name="Han C."/>
            <person name="Sozhamannan S."/>
            <person name="Rosenzweig C.N."/>
            <person name="Skowronski E.W."/>
        </authorList>
    </citation>
    <scope>NUCLEOTIDE SEQUENCE [LARGE SCALE GENOMIC DNA]</scope>
    <source>
        <strain evidence="2 3">MLST1</strain>
    </source>
</reference>
<gene>
    <name evidence="2" type="ORF">CWE09_02860</name>
</gene>
<dbReference type="Pfam" id="PF05751">
    <property type="entry name" value="FixH"/>
    <property type="match status" value="1"/>
</dbReference>
<dbReference type="AlphaFoldDB" id="A0A432W6J5"/>
<organism evidence="2 3">
    <name type="scientific">Aliidiomarina minuta</name>
    <dbReference type="NCBI Taxonomy" id="880057"/>
    <lineage>
        <taxon>Bacteria</taxon>
        <taxon>Pseudomonadati</taxon>
        <taxon>Pseudomonadota</taxon>
        <taxon>Gammaproteobacteria</taxon>
        <taxon>Alteromonadales</taxon>
        <taxon>Idiomarinaceae</taxon>
        <taxon>Aliidiomarina</taxon>
    </lineage>
</organism>
<evidence type="ECO:0000313" key="2">
    <source>
        <dbReference type="EMBL" id="RUO25687.1"/>
    </source>
</evidence>
<accession>A0A432W6J5</accession>
<dbReference type="RefSeq" id="WP_126802480.1">
    <property type="nucleotide sequence ID" value="NZ_PIPL01000001.1"/>
</dbReference>
<keyword evidence="3" id="KW-1185">Reference proteome</keyword>
<evidence type="ECO:0000256" key="1">
    <source>
        <dbReference type="SAM" id="Phobius"/>
    </source>
</evidence>
<dbReference type="InterPro" id="IPR008620">
    <property type="entry name" value="FixH"/>
</dbReference>
<evidence type="ECO:0008006" key="4">
    <source>
        <dbReference type="Google" id="ProtNLM"/>
    </source>
</evidence>
<name>A0A432W6J5_9GAMM</name>
<protein>
    <recommendedName>
        <fullName evidence="4">Nitrogen fixation protein FixH</fullName>
    </recommendedName>
</protein>
<sequence length="170" mass="19926">MQTQDRDTKPWYKHFWPWYIIAMKVAVITACGVTAWLIYKNPASMVVDDYYREGRTINLQLEKVARAEDLGIAFLVEIDDDYIQLRFDGVEPENRSALQVNFYHPTLDDKDFELRVPHSGDGMYRQELPRSISGHWRIIVEPFNNEWRVSQNVQLPQDSAFSLVPDNYGI</sequence>
<comment type="caution">
    <text evidence="2">The sequence shown here is derived from an EMBL/GenBank/DDBJ whole genome shotgun (WGS) entry which is preliminary data.</text>
</comment>
<dbReference type="OrthoDB" id="5295180at2"/>
<dbReference type="EMBL" id="PIPL01000001">
    <property type="protein sequence ID" value="RUO25687.1"/>
    <property type="molecule type" value="Genomic_DNA"/>
</dbReference>